<reference evidence="1 2" key="1">
    <citation type="journal article" date="2015" name="Infect. Genet. Evol.">
        <title>Genomic sequences of six botulinum neurotoxin-producing strains representing three clostridial species illustrate the mobility and diversity of botulinum neurotoxin genes.</title>
        <authorList>
            <person name="Smith T.J."/>
            <person name="Hill K.K."/>
            <person name="Xie G."/>
            <person name="Foley B.T."/>
            <person name="Williamson C.H."/>
            <person name="Foster J.T."/>
            <person name="Johnson S.L."/>
            <person name="Chertkov O."/>
            <person name="Teshima H."/>
            <person name="Gibbons H.S."/>
            <person name="Johnsky L.A."/>
            <person name="Karavis M.A."/>
            <person name="Smith L.A."/>
        </authorList>
    </citation>
    <scope>NUCLEOTIDE SEQUENCE [LARGE SCALE GENOMIC DNA]</scope>
    <source>
        <strain evidence="1 2">Sullivan</strain>
    </source>
</reference>
<proteinExistence type="predicted"/>
<dbReference type="OrthoDB" id="6984387at2"/>
<dbReference type="AlphaFoldDB" id="A0A0A7FW79"/>
<dbReference type="EMBL" id="CP006905">
    <property type="protein sequence ID" value="AIY83884.1"/>
    <property type="molecule type" value="Genomic_DNA"/>
</dbReference>
<sequence>MVVEKTLSEALSELIGQKDRIIMLEQFPFFIVGEVLEVYDECLIMRADFGVPVELQGKEFFISIEKIVTFY</sequence>
<protein>
    <submittedName>
        <fullName evidence="1">Uncharacterized protein</fullName>
    </submittedName>
</protein>
<keyword evidence="2" id="KW-1185">Reference proteome</keyword>
<evidence type="ECO:0000313" key="1">
    <source>
        <dbReference type="EMBL" id="AIY83884.1"/>
    </source>
</evidence>
<dbReference type="HOGENOM" id="CLU_2732801_0_0_9"/>
<evidence type="ECO:0000313" key="2">
    <source>
        <dbReference type="Proteomes" id="UP000030635"/>
    </source>
</evidence>
<dbReference type="RefSeq" id="WP_039312202.1">
    <property type="nucleotide sequence ID" value="NZ_CP006905.1"/>
</dbReference>
<dbReference type="Proteomes" id="UP000030635">
    <property type="component" value="Chromosome"/>
</dbReference>
<gene>
    <name evidence="1" type="ORF">U729_1010</name>
</gene>
<dbReference type="KEGG" id="cbv:U729_1010"/>
<accession>A0A0A7FW79</accession>
<name>A0A0A7FW79_9CLOT</name>
<organism evidence="1 2">
    <name type="scientific">Clostridium baratii str. Sullivan</name>
    <dbReference type="NCBI Taxonomy" id="1415775"/>
    <lineage>
        <taxon>Bacteria</taxon>
        <taxon>Bacillati</taxon>
        <taxon>Bacillota</taxon>
        <taxon>Clostridia</taxon>
        <taxon>Eubacteriales</taxon>
        <taxon>Clostridiaceae</taxon>
        <taxon>Clostridium</taxon>
    </lineage>
</organism>
<dbReference type="STRING" id="1561.NPD11_1985"/>